<feature type="domain" description="SWIM-type" evidence="3">
    <location>
        <begin position="126"/>
        <end position="161"/>
    </location>
</feature>
<name>A0A846Y1Z7_9NOCA</name>
<dbReference type="InterPro" id="IPR007527">
    <property type="entry name" value="Znf_SWIM"/>
</dbReference>
<evidence type="ECO:0000256" key="2">
    <source>
        <dbReference type="SAM" id="MobiDB-lite"/>
    </source>
</evidence>
<keyword evidence="1" id="KW-0863">Zinc-finger</keyword>
<proteinExistence type="predicted"/>
<gene>
    <name evidence="4" type="ORF">HGA08_10385</name>
</gene>
<dbReference type="GO" id="GO:0008270">
    <property type="term" value="F:zinc ion binding"/>
    <property type="evidence" value="ECO:0007669"/>
    <property type="project" value="UniProtKB-KW"/>
</dbReference>
<evidence type="ECO:0000313" key="5">
    <source>
        <dbReference type="Proteomes" id="UP000565711"/>
    </source>
</evidence>
<evidence type="ECO:0000256" key="1">
    <source>
        <dbReference type="PROSITE-ProRule" id="PRU00325"/>
    </source>
</evidence>
<dbReference type="Proteomes" id="UP000565711">
    <property type="component" value="Unassembled WGS sequence"/>
</dbReference>
<organism evidence="4 5">
    <name type="scientific">Nocardia vermiculata</name>
    <dbReference type="NCBI Taxonomy" id="257274"/>
    <lineage>
        <taxon>Bacteria</taxon>
        <taxon>Bacillati</taxon>
        <taxon>Actinomycetota</taxon>
        <taxon>Actinomycetes</taxon>
        <taxon>Mycobacteriales</taxon>
        <taxon>Nocardiaceae</taxon>
        <taxon>Nocardia</taxon>
    </lineage>
</organism>
<evidence type="ECO:0000313" key="4">
    <source>
        <dbReference type="EMBL" id="NKY50619.1"/>
    </source>
</evidence>
<dbReference type="Pfam" id="PF04434">
    <property type="entry name" value="SWIM"/>
    <property type="match status" value="1"/>
</dbReference>
<sequence length="257" mass="28185">MSPAPDFSAYGKRRPVRGGVQSRSRRGGFARTWWGRAFLEAIEEVADAGRLTRGRTYARSGQVVNYHIEPGAVAAEVQGSQPRPFTSVLTLRVLRDERLDELVEQVRDTPGMLAQLASGSLPQELGPLLLPTTAAELDFSCTCPDDGWPCKHVAALCYIFAERLDETPAVMLTLRGLDLDTLIRGVQRDDGPTVSDDLYGENVTLPALPDPQFRAAVEDLDSVPLRQALRMTSEDEPMAEAGMRELGALYRALKTSD</sequence>
<comment type="caution">
    <text evidence="4">The sequence shown here is derived from an EMBL/GenBank/DDBJ whole genome shotgun (WGS) entry which is preliminary data.</text>
</comment>
<keyword evidence="1" id="KW-0862">Zinc</keyword>
<feature type="region of interest" description="Disordered" evidence="2">
    <location>
        <begin position="1"/>
        <end position="23"/>
    </location>
</feature>
<dbReference type="EMBL" id="JAAXOP010000004">
    <property type="protein sequence ID" value="NKY50619.1"/>
    <property type="molecule type" value="Genomic_DNA"/>
</dbReference>
<evidence type="ECO:0000259" key="3">
    <source>
        <dbReference type="PROSITE" id="PS50966"/>
    </source>
</evidence>
<keyword evidence="1" id="KW-0479">Metal-binding</keyword>
<dbReference type="PANTHER" id="PTHR38133">
    <property type="entry name" value="SLR1429 PROTEIN"/>
    <property type="match status" value="1"/>
</dbReference>
<protein>
    <recommendedName>
        <fullName evidence="3">SWIM-type domain-containing protein</fullName>
    </recommendedName>
</protein>
<dbReference type="PANTHER" id="PTHR38133:SF1">
    <property type="entry name" value="SLR1429 PROTEIN"/>
    <property type="match status" value="1"/>
</dbReference>
<dbReference type="AlphaFoldDB" id="A0A846Y1Z7"/>
<dbReference type="RefSeq" id="WP_067871484.1">
    <property type="nucleotide sequence ID" value="NZ_JAAXOP010000004.1"/>
</dbReference>
<dbReference type="PROSITE" id="PS50966">
    <property type="entry name" value="ZF_SWIM"/>
    <property type="match status" value="1"/>
</dbReference>
<accession>A0A846Y1Z7</accession>
<keyword evidence="5" id="KW-1185">Reference proteome</keyword>
<reference evidence="4 5" key="1">
    <citation type="submission" date="2020-04" db="EMBL/GenBank/DDBJ databases">
        <title>MicrobeNet Type strains.</title>
        <authorList>
            <person name="Nicholson A.C."/>
        </authorList>
    </citation>
    <scope>NUCLEOTIDE SEQUENCE [LARGE SCALE GENOMIC DNA]</scope>
    <source>
        <strain evidence="4 5">JCM 12354</strain>
    </source>
</reference>